<dbReference type="EMBL" id="MN740556">
    <property type="protein sequence ID" value="QHU33349.1"/>
    <property type="molecule type" value="Genomic_DNA"/>
</dbReference>
<accession>A0A6C0LRH2</accession>
<organism evidence="1">
    <name type="scientific">viral metagenome</name>
    <dbReference type="NCBI Taxonomy" id="1070528"/>
    <lineage>
        <taxon>unclassified sequences</taxon>
        <taxon>metagenomes</taxon>
        <taxon>organismal metagenomes</taxon>
    </lineage>
</organism>
<dbReference type="AlphaFoldDB" id="A0A6C0LRH2"/>
<proteinExistence type="predicted"/>
<reference evidence="1" key="1">
    <citation type="journal article" date="2020" name="Nature">
        <title>Giant virus diversity and host interactions through global metagenomics.</title>
        <authorList>
            <person name="Schulz F."/>
            <person name="Roux S."/>
            <person name="Paez-Espino D."/>
            <person name="Jungbluth S."/>
            <person name="Walsh D.A."/>
            <person name="Denef V.J."/>
            <person name="McMahon K.D."/>
            <person name="Konstantinidis K.T."/>
            <person name="Eloe-Fadrosh E.A."/>
            <person name="Kyrpides N.C."/>
            <person name="Woyke T."/>
        </authorList>
    </citation>
    <scope>NUCLEOTIDE SEQUENCE</scope>
    <source>
        <strain evidence="1">GVMAG-S-1014582-52</strain>
    </source>
</reference>
<sequence length="85" mass="9857">MEFFDDLMASLNNIDEITQMINKFDVITFAMFDQVSVRFPAHKCTDEVMRLLIPKLLTQFKHFGMKCYPDVCQDGAFVIICIKKG</sequence>
<evidence type="ECO:0000313" key="1">
    <source>
        <dbReference type="EMBL" id="QHU33349.1"/>
    </source>
</evidence>
<name>A0A6C0LRH2_9ZZZZ</name>
<protein>
    <submittedName>
        <fullName evidence="1">Uncharacterized protein</fullName>
    </submittedName>
</protein>